<evidence type="ECO:0008006" key="3">
    <source>
        <dbReference type="Google" id="ProtNLM"/>
    </source>
</evidence>
<proteinExistence type="predicted"/>
<dbReference type="EMBL" id="JAVREY010000094">
    <property type="protein sequence ID" value="MDT0469115.1"/>
    <property type="molecule type" value="Genomic_DNA"/>
</dbReference>
<dbReference type="SUPFAM" id="SSF46689">
    <property type="entry name" value="Homeodomain-like"/>
    <property type="match status" value="1"/>
</dbReference>
<dbReference type="InterPro" id="IPR009057">
    <property type="entry name" value="Homeodomain-like_sf"/>
</dbReference>
<evidence type="ECO:0000313" key="1">
    <source>
        <dbReference type="EMBL" id="MDT0469115.1"/>
    </source>
</evidence>
<protein>
    <recommendedName>
        <fullName evidence="3">DNA-binding domain-containing protein</fullName>
    </recommendedName>
</protein>
<reference evidence="2" key="1">
    <citation type="submission" date="2023-07" db="EMBL/GenBank/DDBJ databases">
        <title>30 novel species of actinomycetes from the DSMZ collection.</title>
        <authorList>
            <person name="Nouioui I."/>
        </authorList>
    </citation>
    <scope>NUCLEOTIDE SEQUENCE [LARGE SCALE GENOMIC DNA]</scope>
    <source>
        <strain evidence="2">DSM 41699</strain>
    </source>
</reference>
<sequence length="43" mass="5067">MTPTQVARRLRVSRKSAYAWYARWRKAAWRRCGPRGRPDGHPG</sequence>
<organism evidence="1 2">
    <name type="scientific">Streptomyces gibsoniae</name>
    <dbReference type="NCBI Taxonomy" id="3075529"/>
    <lineage>
        <taxon>Bacteria</taxon>
        <taxon>Bacillati</taxon>
        <taxon>Actinomycetota</taxon>
        <taxon>Actinomycetes</taxon>
        <taxon>Kitasatosporales</taxon>
        <taxon>Streptomycetaceae</taxon>
        <taxon>Streptomyces</taxon>
    </lineage>
</organism>
<accession>A0ABU2U7A6</accession>
<keyword evidence="2" id="KW-1185">Reference proteome</keyword>
<gene>
    <name evidence="1" type="ORF">RM764_40155</name>
</gene>
<dbReference type="Proteomes" id="UP001183809">
    <property type="component" value="Unassembled WGS sequence"/>
</dbReference>
<name>A0ABU2U7A6_9ACTN</name>
<comment type="caution">
    <text evidence="1">The sequence shown here is derived from an EMBL/GenBank/DDBJ whole genome shotgun (WGS) entry which is preliminary data.</text>
</comment>
<evidence type="ECO:0000313" key="2">
    <source>
        <dbReference type="Proteomes" id="UP001183809"/>
    </source>
</evidence>